<dbReference type="InterPro" id="IPR026350">
    <property type="entry name" value="GxxExxY"/>
</dbReference>
<dbReference type="AlphaFoldDB" id="A0A2N0VKD8"/>
<protein>
    <submittedName>
        <fullName evidence="1">GxxExxY protein</fullName>
    </submittedName>
</protein>
<gene>
    <name evidence="1" type="ORF">CWD77_04035</name>
</gene>
<comment type="caution">
    <text evidence="1">The sequence shown here is derived from an EMBL/GenBank/DDBJ whole genome shotgun (WGS) entry which is preliminary data.</text>
</comment>
<organism evidence="1 2">
    <name type="scientific">Rhodohalobacter barkolensis</name>
    <dbReference type="NCBI Taxonomy" id="2053187"/>
    <lineage>
        <taxon>Bacteria</taxon>
        <taxon>Pseudomonadati</taxon>
        <taxon>Balneolota</taxon>
        <taxon>Balneolia</taxon>
        <taxon>Balneolales</taxon>
        <taxon>Balneolaceae</taxon>
        <taxon>Rhodohalobacter</taxon>
    </lineage>
</organism>
<evidence type="ECO:0000313" key="2">
    <source>
        <dbReference type="Proteomes" id="UP000233398"/>
    </source>
</evidence>
<accession>A0A2N0VKD8</accession>
<dbReference type="Proteomes" id="UP000233398">
    <property type="component" value="Unassembled WGS sequence"/>
</dbReference>
<proteinExistence type="predicted"/>
<evidence type="ECO:0000313" key="1">
    <source>
        <dbReference type="EMBL" id="PKD44640.1"/>
    </source>
</evidence>
<sequence length="119" mass="13510">MKELNILATKVLDCAFTVHRDLGPGLLESAYQMAMEAELFDVGIPFVAQQEVPLEYKGRSIATAYRLDLFIDNKLIVELKSVEVLHDIHLAQVLTYLKLTNCRLGLLLNYNVKLMKTED</sequence>
<keyword evidence="2" id="KW-1185">Reference proteome</keyword>
<dbReference type="Pfam" id="PF13366">
    <property type="entry name" value="PDDEXK_3"/>
    <property type="match status" value="1"/>
</dbReference>
<name>A0A2N0VKD8_9BACT</name>
<dbReference type="NCBIfam" id="TIGR04256">
    <property type="entry name" value="GxxExxY"/>
    <property type="match status" value="1"/>
</dbReference>
<reference evidence="1 2" key="1">
    <citation type="submission" date="2017-11" db="EMBL/GenBank/DDBJ databases">
        <title>Rhodohalobacter 15182 sp. nov., isolated from a salt lake.</title>
        <authorList>
            <person name="Han S."/>
        </authorList>
    </citation>
    <scope>NUCLEOTIDE SEQUENCE [LARGE SCALE GENOMIC DNA]</scope>
    <source>
        <strain evidence="1 2">15182</strain>
    </source>
</reference>
<dbReference type="OrthoDB" id="1119698at2"/>
<dbReference type="EMBL" id="PISP01000001">
    <property type="protein sequence ID" value="PKD44640.1"/>
    <property type="molecule type" value="Genomic_DNA"/>
</dbReference>
<dbReference type="RefSeq" id="WP_101071931.1">
    <property type="nucleotide sequence ID" value="NZ_PISP01000001.1"/>
</dbReference>